<accession>A0ABS5DQH1</accession>
<sequence>MSSYSRRRLIQLSAAGAAALGAASCGIRPAEKAAAGAARMSAPPGALGANFNGDPSIMTWSGLERAEATWVRGFAAMPELDDEAAADNRAVRTLLEAVDRKYGAVLSLKFPYFPDKHDRIPRPGSEEMKKDLARVDKVLPEVMGKIDVLVIGNEPFIECPKVDWTNGAINDFYETVAQHVIDHRAKNFPHGCKTVLHMGALNHLDQPDDWINSGTERWMTYVRDTPEIEGTDIHPHVDRPDGAQAYLDYVLPRLGDKKFLVTEFSLVHLWKDHLSDKIPAAYAEKYGVPAGTEIWQVIRNALNKAFPKQRWYDLLRDSPWFEDNKHYLSEQMAKFRATGKLAVATYGIGQDAAMSGDGFNAKSTPWLLNSIYASATVRPEPNGETAPNYAWLEDFKRAQKG</sequence>
<dbReference type="Proteomes" id="UP000674084">
    <property type="component" value="Unassembled WGS sequence"/>
</dbReference>
<name>A0ABS5DQH1_9PSEU</name>
<dbReference type="InterPro" id="IPR017853">
    <property type="entry name" value="GH"/>
</dbReference>
<proteinExistence type="predicted"/>
<dbReference type="NCBIfam" id="TIGR01409">
    <property type="entry name" value="TAT_signal_seq"/>
    <property type="match status" value="1"/>
</dbReference>
<keyword evidence="1" id="KW-0732">Signal</keyword>
<comment type="caution">
    <text evidence="2">The sequence shown here is derived from an EMBL/GenBank/DDBJ whole genome shotgun (WGS) entry which is preliminary data.</text>
</comment>
<dbReference type="PROSITE" id="PS51318">
    <property type="entry name" value="TAT"/>
    <property type="match status" value="1"/>
</dbReference>
<feature type="signal peptide" evidence="1">
    <location>
        <begin position="1"/>
        <end position="17"/>
    </location>
</feature>
<dbReference type="InterPro" id="IPR006311">
    <property type="entry name" value="TAT_signal"/>
</dbReference>
<gene>
    <name evidence="2" type="ORF">KBO27_31305</name>
</gene>
<dbReference type="EMBL" id="JAGPXE010000019">
    <property type="protein sequence ID" value="MBQ0928455.1"/>
    <property type="molecule type" value="Genomic_DNA"/>
</dbReference>
<evidence type="ECO:0000313" key="2">
    <source>
        <dbReference type="EMBL" id="MBQ0928455.1"/>
    </source>
</evidence>
<reference evidence="2 3" key="1">
    <citation type="submission" date="2021-04" db="EMBL/GenBank/DDBJ databases">
        <title>Whole-genome sequencing of Saccharopolyspora endophytica KCTC 19397.</title>
        <authorList>
            <person name="Ay H."/>
            <person name="Saygin H."/>
            <person name="Sahin N."/>
        </authorList>
    </citation>
    <scope>NUCLEOTIDE SEQUENCE [LARGE SCALE GENOMIC DNA]</scope>
    <source>
        <strain evidence="2 3">KCTC 19397</strain>
    </source>
</reference>
<keyword evidence="3" id="KW-1185">Reference proteome</keyword>
<dbReference type="PROSITE" id="PS51257">
    <property type="entry name" value="PROKAR_LIPOPROTEIN"/>
    <property type="match status" value="1"/>
</dbReference>
<dbReference type="InterPro" id="IPR019546">
    <property type="entry name" value="TAT_signal_bac_arc"/>
</dbReference>
<dbReference type="SUPFAM" id="SSF51445">
    <property type="entry name" value="(Trans)glycosidases"/>
    <property type="match status" value="1"/>
</dbReference>
<evidence type="ECO:0000256" key="1">
    <source>
        <dbReference type="SAM" id="SignalP"/>
    </source>
</evidence>
<evidence type="ECO:0000313" key="3">
    <source>
        <dbReference type="Proteomes" id="UP000674084"/>
    </source>
</evidence>
<feature type="chain" id="PRO_5046267824" evidence="1">
    <location>
        <begin position="18"/>
        <end position="401"/>
    </location>
</feature>
<organism evidence="2 3">
    <name type="scientific">Saccharopolyspora endophytica</name>
    <dbReference type="NCBI Taxonomy" id="543886"/>
    <lineage>
        <taxon>Bacteria</taxon>
        <taxon>Bacillati</taxon>
        <taxon>Actinomycetota</taxon>
        <taxon>Actinomycetes</taxon>
        <taxon>Pseudonocardiales</taxon>
        <taxon>Pseudonocardiaceae</taxon>
        <taxon>Saccharopolyspora</taxon>
    </lineage>
</organism>
<protein>
    <submittedName>
        <fullName evidence="2">Twin-arginine translocation signal domain-containing protein</fullName>
    </submittedName>
</protein>